<proteinExistence type="predicted"/>
<dbReference type="Proteomes" id="UP000038010">
    <property type="component" value="Unassembled WGS sequence"/>
</dbReference>
<keyword evidence="3" id="KW-1185">Reference proteome</keyword>
<dbReference type="GeneID" id="28740478"/>
<accession>A0A0N1HVE0</accession>
<protein>
    <recommendedName>
        <fullName evidence="4">F-box domain-containing protein</fullName>
    </recommendedName>
</protein>
<dbReference type="SUPFAM" id="SSF52047">
    <property type="entry name" value="RNI-like"/>
    <property type="match status" value="1"/>
</dbReference>
<gene>
    <name evidence="2" type="ORF">AB675_8172</name>
</gene>
<feature type="compositionally biased region" description="Low complexity" evidence="1">
    <location>
        <begin position="327"/>
        <end position="341"/>
    </location>
</feature>
<comment type="caution">
    <text evidence="2">The sequence shown here is derived from an EMBL/GenBank/DDBJ whole genome shotgun (WGS) entry which is preliminary data.</text>
</comment>
<evidence type="ECO:0008006" key="4">
    <source>
        <dbReference type="Google" id="ProtNLM"/>
    </source>
</evidence>
<feature type="region of interest" description="Disordered" evidence="1">
    <location>
        <begin position="327"/>
        <end position="352"/>
    </location>
</feature>
<sequence>MSSSPRFNTLVLALTDLDPDSMRPFLTRLLLTGHTKNVADPYTTEIQRLDKALSQLQALASITLARPYEPLANSAPLLLAEGVLDSIVNLPNIIQLSLNIDNYYLDRVPNLHKLTHLRISGFSHSTPEGTELAFTRMSSLQELHIHPSGNIMREPFFHCGGDPMQSITPRVIARMQPLRVLMIMDPPEATKDKSPFLTTEMFDAIAVKHGPHLKRLTVGSLHVISGAAVDAMKSLLRATAQLIRLTLAFPEAARRDIIEAAVTMNHLTEMGILVVDQAEADVAFEQLEMAGQRGPLKALREVTFLIPGDAHCVIARSAEVTQSRRYTLRSTQSSSSAHAQSPQPVDQHREPQLKVMWRRWQPFESDIHDK</sequence>
<dbReference type="OrthoDB" id="4413570at2759"/>
<reference evidence="2 3" key="1">
    <citation type="submission" date="2015-06" db="EMBL/GenBank/DDBJ databases">
        <title>Draft genome of the ant-associated black yeast Phialophora attae CBS 131958.</title>
        <authorList>
            <person name="Moreno L.F."/>
            <person name="Stielow B.J."/>
            <person name="de Hoog S."/>
            <person name="Vicente V.A."/>
            <person name="Weiss V.A."/>
            <person name="de Vries M."/>
            <person name="Cruz L.M."/>
            <person name="Souza E.M."/>
        </authorList>
    </citation>
    <scope>NUCLEOTIDE SEQUENCE [LARGE SCALE GENOMIC DNA]</scope>
    <source>
        <strain evidence="2 3">CBS 131958</strain>
    </source>
</reference>
<dbReference type="AlphaFoldDB" id="A0A0N1HVE0"/>
<dbReference type="EMBL" id="LFJN01000010">
    <property type="protein sequence ID" value="KPI41232.1"/>
    <property type="molecule type" value="Genomic_DNA"/>
</dbReference>
<dbReference type="RefSeq" id="XP_018001195.1">
    <property type="nucleotide sequence ID" value="XM_018148599.1"/>
</dbReference>
<name>A0A0N1HVE0_9EURO</name>
<organism evidence="2 3">
    <name type="scientific">Cyphellophora attinorum</name>
    <dbReference type="NCBI Taxonomy" id="1664694"/>
    <lineage>
        <taxon>Eukaryota</taxon>
        <taxon>Fungi</taxon>
        <taxon>Dikarya</taxon>
        <taxon>Ascomycota</taxon>
        <taxon>Pezizomycotina</taxon>
        <taxon>Eurotiomycetes</taxon>
        <taxon>Chaetothyriomycetidae</taxon>
        <taxon>Chaetothyriales</taxon>
        <taxon>Cyphellophoraceae</taxon>
        <taxon>Cyphellophora</taxon>
    </lineage>
</organism>
<dbReference type="Gene3D" id="3.80.10.10">
    <property type="entry name" value="Ribonuclease Inhibitor"/>
    <property type="match status" value="1"/>
</dbReference>
<evidence type="ECO:0000256" key="1">
    <source>
        <dbReference type="SAM" id="MobiDB-lite"/>
    </source>
</evidence>
<dbReference type="InterPro" id="IPR032675">
    <property type="entry name" value="LRR_dom_sf"/>
</dbReference>
<evidence type="ECO:0000313" key="2">
    <source>
        <dbReference type="EMBL" id="KPI41232.1"/>
    </source>
</evidence>
<dbReference type="VEuPathDB" id="FungiDB:AB675_8172"/>
<evidence type="ECO:0000313" key="3">
    <source>
        <dbReference type="Proteomes" id="UP000038010"/>
    </source>
</evidence>